<evidence type="ECO:0000313" key="2">
    <source>
        <dbReference type="Proteomes" id="UP001497516"/>
    </source>
</evidence>
<name>A0AAV2G6D6_9ROSI</name>
<sequence>MSELKLLQCRRKICDGNYKVVVRVLSSSGVAPLVALQYKHPVASSPSLPTLPVDHLVSSSLLFLDMIRSFSRGTSCERDGFRAQHLMDYLGGSAVAISDELIASITRVVNIFLEGRCPHPLGVYISSAMLTPLVKQGRGIRPISVGTV</sequence>
<dbReference type="Proteomes" id="UP001497516">
    <property type="component" value="Chromosome 8"/>
</dbReference>
<proteinExistence type="predicted"/>
<evidence type="ECO:0000313" key="1">
    <source>
        <dbReference type="EMBL" id="CAL1406214.1"/>
    </source>
</evidence>
<accession>A0AAV2G6D6</accession>
<reference evidence="1 2" key="1">
    <citation type="submission" date="2024-04" db="EMBL/GenBank/DDBJ databases">
        <authorList>
            <person name="Fracassetti M."/>
        </authorList>
    </citation>
    <scope>NUCLEOTIDE SEQUENCE [LARGE SCALE GENOMIC DNA]</scope>
</reference>
<dbReference type="AlphaFoldDB" id="A0AAV2G6D6"/>
<organism evidence="1 2">
    <name type="scientific">Linum trigynum</name>
    <dbReference type="NCBI Taxonomy" id="586398"/>
    <lineage>
        <taxon>Eukaryota</taxon>
        <taxon>Viridiplantae</taxon>
        <taxon>Streptophyta</taxon>
        <taxon>Embryophyta</taxon>
        <taxon>Tracheophyta</taxon>
        <taxon>Spermatophyta</taxon>
        <taxon>Magnoliopsida</taxon>
        <taxon>eudicotyledons</taxon>
        <taxon>Gunneridae</taxon>
        <taxon>Pentapetalae</taxon>
        <taxon>rosids</taxon>
        <taxon>fabids</taxon>
        <taxon>Malpighiales</taxon>
        <taxon>Linaceae</taxon>
        <taxon>Linum</taxon>
    </lineage>
</organism>
<keyword evidence="2" id="KW-1185">Reference proteome</keyword>
<gene>
    <name evidence="1" type="ORF">LTRI10_LOCUS45954</name>
</gene>
<protein>
    <submittedName>
        <fullName evidence="1">Uncharacterized protein</fullName>
    </submittedName>
</protein>
<dbReference type="EMBL" id="OZ034821">
    <property type="protein sequence ID" value="CAL1406214.1"/>
    <property type="molecule type" value="Genomic_DNA"/>
</dbReference>